<keyword evidence="2" id="KW-1185">Reference proteome</keyword>
<sequence length="121" mass="13743">MILDHRITTQGRIHTPANCFRQPYKRKSGIFLTLKVPPSYLPASIHSDRSRDRAFLDRHSSKRTGPVNINLLIRFSPTICPCGTRTSAHENRLRPMRIVYGVIIFQDCTDALDLKGLATVL</sequence>
<dbReference type="Proteomes" id="UP000011668">
    <property type="component" value="Unassembled WGS sequence"/>
</dbReference>
<dbReference type="HOGENOM" id="CLU_2039651_0_0_1"/>
<dbReference type="AlphaFoldDB" id="L8WVQ6"/>
<comment type="caution">
    <text evidence="1">The sequence shown here is derived from an EMBL/GenBank/DDBJ whole genome shotgun (WGS) entry which is preliminary data.</text>
</comment>
<evidence type="ECO:0000313" key="1">
    <source>
        <dbReference type="EMBL" id="ELU40843.1"/>
    </source>
</evidence>
<evidence type="ECO:0000313" key="2">
    <source>
        <dbReference type="Proteomes" id="UP000011668"/>
    </source>
</evidence>
<name>L8WVQ6_THACA</name>
<reference evidence="1 2" key="1">
    <citation type="journal article" date="2013" name="Nat. Commun.">
        <title>The evolution and pathogenic mechanisms of the rice sheath blight pathogen.</title>
        <authorList>
            <person name="Zheng A."/>
            <person name="Lin R."/>
            <person name="Xu L."/>
            <person name="Qin P."/>
            <person name="Tang C."/>
            <person name="Ai P."/>
            <person name="Zhang D."/>
            <person name="Liu Y."/>
            <person name="Sun Z."/>
            <person name="Feng H."/>
            <person name="Wang Y."/>
            <person name="Chen Y."/>
            <person name="Liang X."/>
            <person name="Fu R."/>
            <person name="Li Q."/>
            <person name="Zhang J."/>
            <person name="Yu X."/>
            <person name="Xie Z."/>
            <person name="Ding L."/>
            <person name="Guan P."/>
            <person name="Tang J."/>
            <person name="Liang Y."/>
            <person name="Wang S."/>
            <person name="Deng Q."/>
            <person name="Li S."/>
            <person name="Zhu J."/>
            <person name="Wang L."/>
            <person name="Liu H."/>
            <person name="Li P."/>
        </authorList>
    </citation>
    <scope>NUCLEOTIDE SEQUENCE [LARGE SCALE GENOMIC DNA]</scope>
    <source>
        <strain evidence="2">AG-1 IA</strain>
    </source>
</reference>
<accession>L8WVQ6</accession>
<gene>
    <name evidence="1" type="ORF">AG1IA_05131</name>
</gene>
<dbReference type="EMBL" id="AFRT01001303">
    <property type="protein sequence ID" value="ELU40843.1"/>
    <property type="molecule type" value="Genomic_DNA"/>
</dbReference>
<proteinExistence type="predicted"/>
<protein>
    <submittedName>
        <fullName evidence="1">Uncharacterized protein</fullName>
    </submittedName>
</protein>
<organism evidence="1 2">
    <name type="scientific">Thanatephorus cucumeris (strain AG1-IA)</name>
    <name type="common">Rice sheath blight fungus</name>
    <name type="synonym">Rhizoctonia solani</name>
    <dbReference type="NCBI Taxonomy" id="983506"/>
    <lineage>
        <taxon>Eukaryota</taxon>
        <taxon>Fungi</taxon>
        <taxon>Dikarya</taxon>
        <taxon>Basidiomycota</taxon>
        <taxon>Agaricomycotina</taxon>
        <taxon>Agaricomycetes</taxon>
        <taxon>Cantharellales</taxon>
        <taxon>Ceratobasidiaceae</taxon>
        <taxon>Rhizoctonia</taxon>
        <taxon>Rhizoctonia solani AG-1</taxon>
    </lineage>
</organism>